<keyword evidence="4" id="KW-1185">Reference proteome</keyword>
<name>A0A1E5P097_9ACTN</name>
<dbReference type="Pfam" id="PF02371">
    <property type="entry name" value="Transposase_20"/>
    <property type="match status" value="1"/>
</dbReference>
<evidence type="ECO:0000259" key="1">
    <source>
        <dbReference type="Pfam" id="PF01548"/>
    </source>
</evidence>
<comment type="caution">
    <text evidence="3">The sequence shown here is derived from an EMBL/GenBank/DDBJ whole genome shotgun (WGS) entry which is preliminary data.</text>
</comment>
<dbReference type="STRING" id="36818.BGK67_33575"/>
<organism evidence="3 4">
    <name type="scientific">Streptomyces subrutilus</name>
    <dbReference type="NCBI Taxonomy" id="36818"/>
    <lineage>
        <taxon>Bacteria</taxon>
        <taxon>Bacillati</taxon>
        <taxon>Actinomycetota</taxon>
        <taxon>Actinomycetes</taxon>
        <taxon>Kitasatosporales</taxon>
        <taxon>Streptomycetaceae</taxon>
        <taxon>Streptomyces</taxon>
    </lineage>
</organism>
<dbReference type="GO" id="GO:0003677">
    <property type="term" value="F:DNA binding"/>
    <property type="evidence" value="ECO:0007669"/>
    <property type="project" value="InterPro"/>
</dbReference>
<dbReference type="Pfam" id="PF01548">
    <property type="entry name" value="DEDD_Tnp_IS110"/>
    <property type="match status" value="1"/>
</dbReference>
<dbReference type="InterPro" id="IPR002525">
    <property type="entry name" value="Transp_IS110-like_N"/>
</dbReference>
<dbReference type="AlphaFoldDB" id="A0A1E5P097"/>
<feature type="domain" description="Transposase IS116/IS110/IS902 C-terminal" evidence="2">
    <location>
        <begin position="265"/>
        <end position="351"/>
    </location>
</feature>
<dbReference type="PANTHER" id="PTHR33055:SF3">
    <property type="entry name" value="PUTATIVE TRANSPOSASE FOR IS117-RELATED"/>
    <property type="match status" value="1"/>
</dbReference>
<reference evidence="3 4" key="1">
    <citation type="submission" date="2016-08" db="EMBL/GenBank/DDBJ databases">
        <title>The complete genome of Streptomyces subrutilus 10-1-1.</title>
        <authorList>
            <person name="Chen X."/>
        </authorList>
    </citation>
    <scope>NUCLEOTIDE SEQUENCE [LARGE SCALE GENOMIC DNA]</scope>
    <source>
        <strain evidence="3 4">10-1-1</strain>
    </source>
</reference>
<dbReference type="NCBIfam" id="NF033542">
    <property type="entry name" value="transpos_IS110"/>
    <property type="match status" value="1"/>
</dbReference>
<evidence type="ECO:0000313" key="3">
    <source>
        <dbReference type="EMBL" id="OEJ22465.1"/>
    </source>
</evidence>
<dbReference type="RefSeq" id="WP_069924515.1">
    <property type="nucleotide sequence ID" value="NZ_MEHK01000002.1"/>
</dbReference>
<evidence type="ECO:0000259" key="2">
    <source>
        <dbReference type="Pfam" id="PF02371"/>
    </source>
</evidence>
<sequence>MNRIWAGIDSGKTHHHCVAIDQDGAKLLSRRVPNGEPELLQLLQDVLALGNHVTWAVDMAGGEPALLLALLTGHGQELLYIPGRVVNRASDGYRGEGKTDARDALVIADQARIRRDLKPMRPTDEATIELKILTTRRTDLVRDRTRAINRLRSTLTGMFPALERALVLTSTGPLILLDGYQTPAAIRRMGTTRLARWLRARGVRMPEELATTAVEAAAQQHTAVPGETVIAQLVRALAADVRVLNEKVAEVDRLIEDRFRAHDLAEIITSMPGIGPLLGAELLAGVGSDLAFFATPDRLAAFAGLAPAPHDSGKKSGNLHRPRHYHRGLQRVFYMSALTSVRYDPNSRAFYDRKRSEGKRHTQAVIALARRRVNVLWALIRDRRLYQVTAPPVTAPLCL</sequence>
<dbReference type="PANTHER" id="PTHR33055">
    <property type="entry name" value="TRANSPOSASE FOR INSERTION SEQUENCE ELEMENT IS1111A"/>
    <property type="match status" value="1"/>
</dbReference>
<gene>
    <name evidence="3" type="ORF">BGK67_33575</name>
</gene>
<dbReference type="GO" id="GO:0004803">
    <property type="term" value="F:transposase activity"/>
    <property type="evidence" value="ECO:0007669"/>
    <property type="project" value="InterPro"/>
</dbReference>
<dbReference type="Proteomes" id="UP000095705">
    <property type="component" value="Unassembled WGS sequence"/>
</dbReference>
<accession>A0A1E5P097</accession>
<proteinExistence type="predicted"/>
<protein>
    <submittedName>
        <fullName evidence="3">IS110 family transposase</fullName>
    </submittedName>
</protein>
<dbReference type="EMBL" id="MEHK01000002">
    <property type="protein sequence ID" value="OEJ22465.1"/>
    <property type="molecule type" value="Genomic_DNA"/>
</dbReference>
<dbReference type="OrthoDB" id="3188901at2"/>
<dbReference type="InterPro" id="IPR047650">
    <property type="entry name" value="Transpos_IS110"/>
</dbReference>
<dbReference type="InterPro" id="IPR003346">
    <property type="entry name" value="Transposase_20"/>
</dbReference>
<evidence type="ECO:0000313" key="4">
    <source>
        <dbReference type="Proteomes" id="UP000095705"/>
    </source>
</evidence>
<dbReference type="GO" id="GO:0006313">
    <property type="term" value="P:DNA transposition"/>
    <property type="evidence" value="ECO:0007669"/>
    <property type="project" value="InterPro"/>
</dbReference>
<feature type="domain" description="Transposase IS110-like N-terminal" evidence="1">
    <location>
        <begin position="6"/>
        <end position="160"/>
    </location>
</feature>